<sequence length="231" mass="25247">MEVLVGSTFSIDVSSPPAYARDHGEGGGGAQDEAHDGIASLRRFIKEDNETRKLNGLGLGNGKSVDDSSDSSSIGAESEDEDNDDDVVSSEKALCSLTSLEESLPIKKGLSNYYSGKSRSFADLSQLDSISSAKDLRKPENPLNKRRRIQMANKWSCSSRRSSSSLYTFQNSISVPLLPLNEEDSVVDEAEGPKQQTQEVEGISQKKGNPWLKSESCFEISDLEEEEEEED</sequence>
<feature type="region of interest" description="Disordered" evidence="3">
    <location>
        <begin position="184"/>
        <end position="213"/>
    </location>
</feature>
<dbReference type="OrthoDB" id="696276at2759"/>
<dbReference type="FunCoup" id="A0A7J7DP53">
    <property type="interactions" value="413"/>
</dbReference>
<keyword evidence="2" id="KW-0539">Nucleus</keyword>
<gene>
    <name evidence="4" type="ORF">HS088_TW04G00036</name>
</gene>
<accession>A0A7J7DP53</accession>
<dbReference type="GO" id="GO:0006950">
    <property type="term" value="P:response to stress"/>
    <property type="evidence" value="ECO:0007669"/>
    <property type="project" value="UniProtKB-ARBA"/>
</dbReference>
<dbReference type="InterPro" id="IPR051992">
    <property type="entry name" value="OxStress_Response_Reg"/>
</dbReference>
<dbReference type="PANTHER" id="PTHR33172:SF91">
    <property type="entry name" value="PROTEIN OXIDATIVE STRESS 3 LIKE 5"/>
    <property type="match status" value="1"/>
</dbReference>
<evidence type="ECO:0000256" key="1">
    <source>
        <dbReference type="ARBA" id="ARBA00004123"/>
    </source>
</evidence>
<comment type="subcellular location">
    <subcellularLocation>
        <location evidence="1">Nucleus</location>
    </subcellularLocation>
</comment>
<reference evidence="4 5" key="1">
    <citation type="journal article" date="2020" name="Nat. Commun.">
        <title>Genome of Tripterygium wilfordii and identification of cytochrome P450 involved in triptolide biosynthesis.</title>
        <authorList>
            <person name="Tu L."/>
            <person name="Su P."/>
            <person name="Zhang Z."/>
            <person name="Gao L."/>
            <person name="Wang J."/>
            <person name="Hu T."/>
            <person name="Zhou J."/>
            <person name="Zhang Y."/>
            <person name="Zhao Y."/>
            <person name="Liu Y."/>
            <person name="Song Y."/>
            <person name="Tong Y."/>
            <person name="Lu Y."/>
            <person name="Yang J."/>
            <person name="Xu C."/>
            <person name="Jia M."/>
            <person name="Peters R.J."/>
            <person name="Huang L."/>
            <person name="Gao W."/>
        </authorList>
    </citation>
    <scope>NUCLEOTIDE SEQUENCE [LARGE SCALE GENOMIC DNA]</scope>
    <source>
        <strain evidence="5">cv. XIE 37</strain>
        <tissue evidence="4">Leaf</tissue>
    </source>
</reference>
<evidence type="ECO:0000313" key="4">
    <source>
        <dbReference type="EMBL" id="KAF5748087.1"/>
    </source>
</evidence>
<feature type="compositionally biased region" description="Acidic residues" evidence="3">
    <location>
        <begin position="77"/>
        <end position="88"/>
    </location>
</feature>
<dbReference type="AlphaFoldDB" id="A0A7J7DP53"/>
<comment type="caution">
    <text evidence="4">The sequence shown here is derived from an EMBL/GenBank/DDBJ whole genome shotgun (WGS) entry which is preliminary data.</text>
</comment>
<dbReference type="InParanoid" id="A0A7J7DP53"/>
<keyword evidence="5" id="KW-1185">Reference proteome</keyword>
<dbReference type="PANTHER" id="PTHR33172">
    <property type="entry name" value="OS08G0516900 PROTEIN"/>
    <property type="match status" value="1"/>
</dbReference>
<feature type="region of interest" description="Disordered" evidence="3">
    <location>
        <begin position="1"/>
        <end position="90"/>
    </location>
</feature>
<evidence type="ECO:0000256" key="3">
    <source>
        <dbReference type="SAM" id="MobiDB-lite"/>
    </source>
</evidence>
<protein>
    <submittedName>
        <fullName evidence="4">Uncharacterized protein</fullName>
    </submittedName>
</protein>
<name>A0A7J7DP53_TRIWF</name>
<dbReference type="GO" id="GO:0005634">
    <property type="term" value="C:nucleus"/>
    <property type="evidence" value="ECO:0007669"/>
    <property type="project" value="UniProtKB-SubCell"/>
</dbReference>
<proteinExistence type="predicted"/>
<organism evidence="4 5">
    <name type="scientific">Tripterygium wilfordii</name>
    <name type="common">Thunder God vine</name>
    <dbReference type="NCBI Taxonomy" id="458696"/>
    <lineage>
        <taxon>Eukaryota</taxon>
        <taxon>Viridiplantae</taxon>
        <taxon>Streptophyta</taxon>
        <taxon>Embryophyta</taxon>
        <taxon>Tracheophyta</taxon>
        <taxon>Spermatophyta</taxon>
        <taxon>Magnoliopsida</taxon>
        <taxon>eudicotyledons</taxon>
        <taxon>Gunneridae</taxon>
        <taxon>Pentapetalae</taxon>
        <taxon>rosids</taxon>
        <taxon>fabids</taxon>
        <taxon>Celastrales</taxon>
        <taxon>Celastraceae</taxon>
        <taxon>Tripterygium</taxon>
    </lineage>
</organism>
<evidence type="ECO:0000313" key="5">
    <source>
        <dbReference type="Proteomes" id="UP000593562"/>
    </source>
</evidence>
<dbReference type="Proteomes" id="UP000593562">
    <property type="component" value="Unassembled WGS sequence"/>
</dbReference>
<feature type="compositionally biased region" description="Basic and acidic residues" evidence="3">
    <location>
        <begin position="44"/>
        <end position="53"/>
    </location>
</feature>
<evidence type="ECO:0000256" key="2">
    <source>
        <dbReference type="ARBA" id="ARBA00023242"/>
    </source>
</evidence>
<dbReference type="EMBL" id="JAAARO010000004">
    <property type="protein sequence ID" value="KAF5748087.1"/>
    <property type="molecule type" value="Genomic_DNA"/>
</dbReference>